<dbReference type="EMBL" id="WPOC01000008">
    <property type="protein sequence ID" value="MVN14959.1"/>
    <property type="molecule type" value="Genomic_DNA"/>
</dbReference>
<dbReference type="Pfam" id="PF25309">
    <property type="entry name" value="ELLD"/>
    <property type="match status" value="1"/>
</dbReference>
<reference evidence="2 3" key="1">
    <citation type="submission" date="2019-11" db="EMBL/GenBank/DDBJ databases">
        <title>Whole genome shotgun sequencing (WGS) data from Adlercreutzia equolifaciens ResAG-91, Eggerthella lenta MRI-F36, MRI-F37, MRI-F40, ResAG-49, ResAG-88, ResAG-121, ResAG-145, and Gordonibacter sp. ResAG-5, ResAG-26, ResAG-43, ResAG-50, ResAG-59.</title>
        <authorList>
            <person name="Stoll D.A."/>
            <person name="Danylec N."/>
            <person name="Franz C.M.A.P."/>
            <person name="Huch M."/>
        </authorList>
    </citation>
    <scope>NUCLEOTIDE SEQUENCE [LARGE SCALE GENOMIC DNA]</scope>
    <source>
        <strain evidence="2 3">ResAG-59</strain>
    </source>
</reference>
<sequence>MANEIGIYAAGRMRWYCENDPEMGYDQLQRMDPHETDCSQLYLRCCDEALRHYGLPGLDTSGYTGNMCRICREAGAEILDFDGNIYDLSPGMGIVNEGAHVEMALSASEWGGANQDENGNISGGQPGDQTGREVYVKAPYYYNWNKVISWVNFDVGGARAEPANVPMPRYRVLTREHGWLPWMKGLTDTGGSGDDYAGVAGCWIYDMQFDNLGQGGWYEIIRADGSETVNAAGNTNSPVVGIVVYYDTPNPGSTGYYKAKYRAHWLGASPGWGKWEYDDEDGGAGKDAESPLDMVQLALCKS</sequence>
<evidence type="ECO:0000313" key="2">
    <source>
        <dbReference type="EMBL" id="MVN14959.1"/>
    </source>
</evidence>
<dbReference type="Proteomes" id="UP000468327">
    <property type="component" value="Unassembled WGS sequence"/>
</dbReference>
<dbReference type="InterPro" id="IPR057370">
    <property type="entry name" value="ELLD"/>
</dbReference>
<evidence type="ECO:0000259" key="1">
    <source>
        <dbReference type="Pfam" id="PF25309"/>
    </source>
</evidence>
<evidence type="ECO:0000313" key="3">
    <source>
        <dbReference type="Proteomes" id="UP000468327"/>
    </source>
</evidence>
<dbReference type="AlphaFoldDB" id="A0A6N8IGC3"/>
<gene>
    <name evidence="2" type="ORF">GO738_06265</name>
</gene>
<name>A0A6N8IGC3_9ACTN</name>
<organism evidence="2 3">
    <name type="scientific">Gordonibacter urolithinfaciens</name>
    <dbReference type="NCBI Taxonomy" id="1335613"/>
    <lineage>
        <taxon>Bacteria</taxon>
        <taxon>Bacillati</taxon>
        <taxon>Actinomycetota</taxon>
        <taxon>Coriobacteriia</taxon>
        <taxon>Eggerthellales</taxon>
        <taxon>Eggerthellaceae</taxon>
        <taxon>Gordonibacter</taxon>
    </lineage>
</organism>
<comment type="caution">
    <text evidence="2">The sequence shown here is derived from an EMBL/GenBank/DDBJ whole genome shotgun (WGS) entry which is preliminary data.</text>
</comment>
<dbReference type="RefSeq" id="WP_157005085.1">
    <property type="nucleotide sequence ID" value="NZ_WPOC01000008.1"/>
</dbReference>
<protein>
    <recommendedName>
        <fullName evidence="1">Endolysin-like domain-containing protein</fullName>
    </recommendedName>
</protein>
<proteinExistence type="predicted"/>
<accession>A0A6N8IGC3</accession>
<feature type="domain" description="Endolysin-like" evidence="1">
    <location>
        <begin position="113"/>
        <end position="152"/>
    </location>
</feature>
<keyword evidence="3" id="KW-1185">Reference proteome</keyword>